<dbReference type="STRING" id="1797532.A2729_02290"/>
<dbReference type="EMBL" id="MHIB01000016">
    <property type="protein sequence ID" value="OGY44470.1"/>
    <property type="molecule type" value="Genomic_DNA"/>
</dbReference>
<proteinExistence type="predicted"/>
<accession>A0A1G1XY10</accession>
<comment type="caution">
    <text evidence="1">The sequence shown here is derived from an EMBL/GenBank/DDBJ whole genome shotgun (WGS) entry which is preliminary data.</text>
</comment>
<dbReference type="Proteomes" id="UP000178930">
    <property type="component" value="Unassembled WGS sequence"/>
</dbReference>
<protein>
    <submittedName>
        <fullName evidence="1">Uncharacterized protein</fullName>
    </submittedName>
</protein>
<evidence type="ECO:0000313" key="2">
    <source>
        <dbReference type="Proteomes" id="UP000178930"/>
    </source>
</evidence>
<evidence type="ECO:0000313" key="1">
    <source>
        <dbReference type="EMBL" id="OGY44470.1"/>
    </source>
</evidence>
<dbReference type="AlphaFoldDB" id="A0A1G1XY10"/>
<sequence>MRIYLPFEFNVNFRIFMQRAGYAEHQDFNTRQTSYTKRLAGDFYPRFHVYSEKDHDQRQFLNLHLDQKKPSYAGAHAHNAEYEGDLVEEEANRLQGLIKNQMDNQGQGSEIRNQQSDQKGFWEKLFGQ</sequence>
<name>A0A1G1XY10_9BACT</name>
<organism evidence="1 2">
    <name type="scientific">Candidatus Buchananbacteria bacterium RIFCSPHIGHO2_01_FULL_39_14</name>
    <dbReference type="NCBI Taxonomy" id="1797532"/>
    <lineage>
        <taxon>Bacteria</taxon>
        <taxon>Candidatus Buchananiibacteriota</taxon>
    </lineage>
</organism>
<gene>
    <name evidence="1" type="ORF">A2729_02290</name>
</gene>
<reference evidence="1 2" key="1">
    <citation type="journal article" date="2016" name="Nat. Commun.">
        <title>Thousands of microbial genomes shed light on interconnected biogeochemical processes in an aquifer system.</title>
        <authorList>
            <person name="Anantharaman K."/>
            <person name="Brown C.T."/>
            <person name="Hug L.A."/>
            <person name="Sharon I."/>
            <person name="Castelle C.J."/>
            <person name="Probst A.J."/>
            <person name="Thomas B.C."/>
            <person name="Singh A."/>
            <person name="Wilkins M.J."/>
            <person name="Karaoz U."/>
            <person name="Brodie E.L."/>
            <person name="Williams K.H."/>
            <person name="Hubbard S.S."/>
            <person name="Banfield J.F."/>
        </authorList>
    </citation>
    <scope>NUCLEOTIDE SEQUENCE [LARGE SCALE GENOMIC DNA]</scope>
</reference>